<dbReference type="Proteomes" id="UP000747399">
    <property type="component" value="Unassembled WGS sequence"/>
</dbReference>
<evidence type="ECO:0000313" key="4">
    <source>
        <dbReference type="Proteomes" id="UP000747399"/>
    </source>
</evidence>
<sequence length="696" mass="75679">MKQAKQDMLYNAHTSRSLRQLLLLLLLGPLLAWGRGIQYHPFQKLSPSSQTRTAVQGAQLSGAGFSAASAAANDAVITSGDDSGGDSDDGGPRQGWRHRLQDRDERPHRPHTLMHFGQARVAMVHGEVSLGEHMWSCHQVENVALQSSTCTAAGQQSPGGQQQQQQQQEEDQKCAFLELGGPGLCALDLAKRRPSTRVNLYPSSRRLAELSLAATGGLELNLQLEADLDQYDKGRPVVLQINMLRDDGGNSLSYAGMKEAARSLLSKGVVCAAVMTLQAVSSTRLQQQFIELVGTAVSSGFSAFWGGFDGQDITGDLSQVLRKQQFGHRSVNIFLLPGGADTKEAPSRPPPPTLHVLVPLRPQREENRHGLTMVLCRFLLDTAAASNLSSVHVVGLTANGTHLYHSISTIQKLMVLQYALEGPDPSSGMRPWADISPSDVVMVIDATDTMSQLTSEEFLQRYLDAGAPVFHVSAEVNIWPPPVRNYARLYEEAGVTSVPLPNKYLNSGCFIGRAMVLKKYVQDAVEFVTTSAMSDSSWLFRQQVNYVDDQGVMSFAYLMGNPYGISLDHESAFFYSLYCATEHLVLSCGAIMYNLTSTKVGILHGNGCEGKARLEDVRGGILGDYKADPEFRFLVDGVVTRHGDVCVDVRPMVVGRPAVQCPPGGSQPEHTYTTRSVAPEDCPARGRDGKPSEPRG</sequence>
<dbReference type="CDD" id="cd22997">
    <property type="entry name" value="GT_LH"/>
    <property type="match status" value="1"/>
</dbReference>
<comment type="caution">
    <text evidence="3">The sequence shown here is derived from an EMBL/GenBank/DDBJ whole genome shotgun (WGS) entry which is preliminary data.</text>
</comment>
<reference evidence="3" key="1">
    <citation type="journal article" date="2021" name="Proc. Natl. Acad. Sci. U.S.A.">
        <title>Three genomes in the algal genus Volvox reveal the fate of a haploid sex-determining region after a transition to homothallism.</title>
        <authorList>
            <person name="Yamamoto K."/>
            <person name="Hamaji T."/>
            <person name="Kawai-Toyooka H."/>
            <person name="Matsuzaki R."/>
            <person name="Takahashi F."/>
            <person name="Nishimura Y."/>
            <person name="Kawachi M."/>
            <person name="Noguchi H."/>
            <person name="Minakuchi Y."/>
            <person name="Umen J.G."/>
            <person name="Toyoda A."/>
            <person name="Nozaki H."/>
        </authorList>
    </citation>
    <scope>NUCLEOTIDE SEQUENCE</scope>
    <source>
        <strain evidence="3">NIES-3780</strain>
    </source>
</reference>
<evidence type="ECO:0000313" key="3">
    <source>
        <dbReference type="EMBL" id="GIL62275.1"/>
    </source>
</evidence>
<organism evidence="3 4">
    <name type="scientific">Volvox africanus</name>
    <dbReference type="NCBI Taxonomy" id="51714"/>
    <lineage>
        <taxon>Eukaryota</taxon>
        <taxon>Viridiplantae</taxon>
        <taxon>Chlorophyta</taxon>
        <taxon>core chlorophytes</taxon>
        <taxon>Chlorophyceae</taxon>
        <taxon>CS clade</taxon>
        <taxon>Chlamydomonadales</taxon>
        <taxon>Volvocaceae</taxon>
        <taxon>Volvox</taxon>
    </lineage>
</organism>
<feature type="region of interest" description="Disordered" evidence="1">
    <location>
        <begin position="660"/>
        <end position="696"/>
    </location>
</feature>
<keyword evidence="4" id="KW-1185">Reference proteome</keyword>
<dbReference type="Pfam" id="PF25342">
    <property type="entry name" value="GT_PLOD"/>
    <property type="match status" value="1"/>
</dbReference>
<proteinExistence type="predicted"/>
<dbReference type="AlphaFoldDB" id="A0A8J4F6K3"/>
<evidence type="ECO:0000256" key="1">
    <source>
        <dbReference type="SAM" id="MobiDB-lite"/>
    </source>
</evidence>
<protein>
    <recommendedName>
        <fullName evidence="2">PLOD1-3-like GT domain-containing protein</fullName>
    </recommendedName>
</protein>
<gene>
    <name evidence="3" type="ORF">Vafri_16565</name>
</gene>
<name>A0A8J4F6K3_9CHLO</name>
<evidence type="ECO:0000259" key="2">
    <source>
        <dbReference type="Pfam" id="PF25342"/>
    </source>
</evidence>
<feature type="compositionally biased region" description="Basic and acidic residues" evidence="1">
    <location>
        <begin position="682"/>
        <end position="696"/>
    </location>
</feature>
<dbReference type="InterPro" id="IPR057589">
    <property type="entry name" value="GT_PLOD"/>
</dbReference>
<feature type="region of interest" description="Disordered" evidence="1">
    <location>
        <begin position="76"/>
        <end position="110"/>
    </location>
</feature>
<dbReference type="EMBL" id="BNCO01000050">
    <property type="protein sequence ID" value="GIL62275.1"/>
    <property type="molecule type" value="Genomic_DNA"/>
</dbReference>
<accession>A0A8J4F6K3</accession>
<feature type="domain" description="PLOD1-3-like GT" evidence="2">
    <location>
        <begin position="437"/>
        <end position="609"/>
    </location>
</feature>